<dbReference type="PROSITE" id="PS51464">
    <property type="entry name" value="SIS"/>
    <property type="match status" value="1"/>
</dbReference>
<dbReference type="EMBL" id="JABACJ020000001">
    <property type="protein sequence ID" value="MBU3874426.1"/>
    <property type="molecule type" value="Genomic_DNA"/>
</dbReference>
<keyword evidence="2" id="KW-0238">DNA-binding</keyword>
<keyword evidence="1" id="KW-0805">Transcription regulation</keyword>
<evidence type="ECO:0000313" key="6">
    <source>
        <dbReference type="EMBL" id="MBU3874426.1"/>
    </source>
</evidence>
<comment type="caution">
    <text evidence="6">The sequence shown here is derived from an EMBL/GenBank/DDBJ whole genome shotgun (WGS) entry which is preliminary data.</text>
</comment>
<dbReference type="PROSITE" id="PS51071">
    <property type="entry name" value="HTH_RPIR"/>
    <property type="match status" value="1"/>
</dbReference>
<dbReference type="InterPro" id="IPR001347">
    <property type="entry name" value="SIS_dom"/>
</dbReference>
<proteinExistence type="predicted"/>
<dbReference type="CDD" id="cd05013">
    <property type="entry name" value="SIS_RpiR"/>
    <property type="match status" value="1"/>
</dbReference>
<dbReference type="Pfam" id="PF01418">
    <property type="entry name" value="HTH_6"/>
    <property type="match status" value="1"/>
</dbReference>
<reference evidence="6 7" key="1">
    <citation type="submission" date="2021-06" db="EMBL/GenBank/DDBJ databases">
        <title>Faecalicatena sp. nov. isolated from porcine feces.</title>
        <authorList>
            <person name="Oh B.S."/>
            <person name="Lee J.H."/>
        </authorList>
    </citation>
    <scope>NUCLEOTIDE SEQUENCE [LARGE SCALE GENOMIC DNA]</scope>
    <source>
        <strain evidence="6 7">AGMB00832</strain>
    </source>
</reference>
<feature type="domain" description="SIS" evidence="5">
    <location>
        <begin position="129"/>
        <end position="273"/>
    </location>
</feature>
<evidence type="ECO:0000313" key="7">
    <source>
        <dbReference type="Proteomes" id="UP000723714"/>
    </source>
</evidence>
<dbReference type="PANTHER" id="PTHR30514">
    <property type="entry name" value="GLUCOKINASE"/>
    <property type="match status" value="1"/>
</dbReference>
<dbReference type="Pfam" id="PF01380">
    <property type="entry name" value="SIS"/>
    <property type="match status" value="1"/>
</dbReference>
<evidence type="ECO:0000256" key="1">
    <source>
        <dbReference type="ARBA" id="ARBA00023015"/>
    </source>
</evidence>
<organism evidence="6 7">
    <name type="scientific">Faecalicatena faecalis</name>
    <dbReference type="NCBI Taxonomy" id="2726362"/>
    <lineage>
        <taxon>Bacteria</taxon>
        <taxon>Bacillati</taxon>
        <taxon>Bacillota</taxon>
        <taxon>Clostridia</taxon>
        <taxon>Lachnospirales</taxon>
        <taxon>Lachnospiraceae</taxon>
        <taxon>Faecalicatena</taxon>
    </lineage>
</organism>
<dbReference type="PANTHER" id="PTHR30514:SF1">
    <property type="entry name" value="HTH-TYPE TRANSCRIPTIONAL REGULATOR HEXR-RELATED"/>
    <property type="match status" value="1"/>
</dbReference>
<dbReference type="InterPro" id="IPR035472">
    <property type="entry name" value="RpiR-like_SIS"/>
</dbReference>
<protein>
    <submittedName>
        <fullName evidence="6">MurR/RpiR family transcriptional regulator</fullName>
    </submittedName>
</protein>
<dbReference type="InterPro" id="IPR047640">
    <property type="entry name" value="RpiR-like"/>
</dbReference>
<evidence type="ECO:0000256" key="2">
    <source>
        <dbReference type="ARBA" id="ARBA00023125"/>
    </source>
</evidence>
<keyword evidence="7" id="KW-1185">Reference proteome</keyword>
<sequence length="293" mass="33050">MSEIIIKMRNMYPQMNAAMKKIADYIIANSEDASREGAHMMAQKSGVSDASVSRFVQIMGYENYKLFQLALVSSLSEKPERKTGNTWMQYSGQMDGNNTKDVCRTIFQRSIQMLEDTWKNLDISGIENVTKLISEAERIILLSVGRSKVTTEALFSRLYRLGYNVQVFNDPHEQVIITSLVREHDLVIAVSNFGVSKSVVEGVLRANKNGATTVGITSVAQSPLARASKYCIFSAYDYEAGEMGKYYEPSCENIPQVTVMDCIYMLLAMQDEKRTCDVYETISEELKSEHIKK</sequence>
<accession>A0ABS6CYU8</accession>
<dbReference type="Proteomes" id="UP000723714">
    <property type="component" value="Unassembled WGS sequence"/>
</dbReference>
<dbReference type="InterPro" id="IPR000281">
    <property type="entry name" value="HTH_RpiR"/>
</dbReference>
<evidence type="ECO:0000259" key="4">
    <source>
        <dbReference type="PROSITE" id="PS51071"/>
    </source>
</evidence>
<name>A0ABS6CYU8_9FIRM</name>
<evidence type="ECO:0000259" key="5">
    <source>
        <dbReference type="PROSITE" id="PS51464"/>
    </source>
</evidence>
<feature type="domain" description="HTH rpiR-type" evidence="4">
    <location>
        <begin position="2"/>
        <end position="78"/>
    </location>
</feature>
<gene>
    <name evidence="6" type="ORF">HGO97_001155</name>
</gene>
<keyword evidence="3" id="KW-0804">Transcription</keyword>
<evidence type="ECO:0000256" key="3">
    <source>
        <dbReference type="ARBA" id="ARBA00023163"/>
    </source>
</evidence>